<evidence type="ECO:0000256" key="4">
    <source>
        <dbReference type="SAM" id="SignalP"/>
    </source>
</evidence>
<evidence type="ECO:0000313" key="6">
    <source>
        <dbReference type="EMBL" id="MFC4478920.1"/>
    </source>
</evidence>
<feature type="chain" id="PRO_5046989103" description="Cytochrome c domain-containing protein" evidence="4">
    <location>
        <begin position="40"/>
        <end position="136"/>
    </location>
</feature>
<keyword evidence="1 3" id="KW-0479">Metal-binding</keyword>
<sequence length="136" mass="14483">MKIISALQTKKKNVMKLQKACAVLSAAIILAGCSNDDSAAPTDTTAPAGSATYDKDVKSIIDNNCIVCHAAVPTNGAPISLATYAQVKEAVLKRSLIIRISLENGNSVLMPKGGPRMPQETIDIVKQWEKDGLFEK</sequence>
<dbReference type="Proteomes" id="UP001596003">
    <property type="component" value="Unassembled WGS sequence"/>
</dbReference>
<evidence type="ECO:0000256" key="2">
    <source>
        <dbReference type="ARBA" id="ARBA00023004"/>
    </source>
</evidence>
<accession>A0ABV8ZIF4</accession>
<name>A0ABV8ZIF4_9FLAO</name>
<reference evidence="7" key="1">
    <citation type="journal article" date="2019" name="Int. J. Syst. Evol. Microbiol.">
        <title>The Global Catalogue of Microorganisms (GCM) 10K type strain sequencing project: providing services to taxonomists for standard genome sequencing and annotation.</title>
        <authorList>
            <consortium name="The Broad Institute Genomics Platform"/>
            <consortium name="The Broad Institute Genome Sequencing Center for Infectious Disease"/>
            <person name="Wu L."/>
            <person name="Ma J."/>
        </authorList>
    </citation>
    <scope>NUCLEOTIDE SEQUENCE [LARGE SCALE GENOMIC DNA]</scope>
    <source>
        <strain evidence="7">NBRC 103627</strain>
    </source>
</reference>
<organism evidence="6 7">
    <name type="scientific">Flavobacterium chungangensis</name>
    <dbReference type="NCBI Taxonomy" id="2708132"/>
    <lineage>
        <taxon>Bacteria</taxon>
        <taxon>Pseudomonadati</taxon>
        <taxon>Bacteroidota</taxon>
        <taxon>Flavobacteriia</taxon>
        <taxon>Flavobacteriales</taxon>
        <taxon>Flavobacteriaceae</taxon>
        <taxon>Flavobacterium</taxon>
    </lineage>
</organism>
<dbReference type="InterPro" id="IPR009056">
    <property type="entry name" value="Cyt_c-like_dom"/>
</dbReference>
<evidence type="ECO:0000313" key="7">
    <source>
        <dbReference type="Proteomes" id="UP001596003"/>
    </source>
</evidence>
<evidence type="ECO:0000256" key="3">
    <source>
        <dbReference type="PROSITE-ProRule" id="PRU00433"/>
    </source>
</evidence>
<keyword evidence="7" id="KW-1185">Reference proteome</keyword>
<comment type="caution">
    <text evidence="6">The sequence shown here is derived from an EMBL/GenBank/DDBJ whole genome shotgun (WGS) entry which is preliminary data.</text>
</comment>
<keyword evidence="4" id="KW-0732">Signal</keyword>
<evidence type="ECO:0000256" key="1">
    <source>
        <dbReference type="ARBA" id="ARBA00022723"/>
    </source>
</evidence>
<dbReference type="PROSITE" id="PS51257">
    <property type="entry name" value="PROKAR_LIPOPROTEIN"/>
    <property type="match status" value="1"/>
</dbReference>
<dbReference type="RefSeq" id="WP_379799938.1">
    <property type="nucleotide sequence ID" value="NZ_JBHSFY010000012.1"/>
</dbReference>
<feature type="signal peptide" evidence="4">
    <location>
        <begin position="1"/>
        <end position="39"/>
    </location>
</feature>
<protein>
    <recommendedName>
        <fullName evidence="5">Cytochrome c domain-containing protein</fullName>
    </recommendedName>
</protein>
<proteinExistence type="predicted"/>
<evidence type="ECO:0000259" key="5">
    <source>
        <dbReference type="PROSITE" id="PS51007"/>
    </source>
</evidence>
<gene>
    <name evidence="6" type="ORF">ACFO3N_17725</name>
</gene>
<feature type="domain" description="Cytochrome c" evidence="5">
    <location>
        <begin position="44"/>
        <end position="133"/>
    </location>
</feature>
<keyword evidence="3" id="KW-0349">Heme</keyword>
<dbReference type="PROSITE" id="PS51007">
    <property type="entry name" value="CYTC"/>
    <property type="match status" value="1"/>
</dbReference>
<keyword evidence="2 3" id="KW-0408">Iron</keyword>
<dbReference type="EMBL" id="JBHSFY010000012">
    <property type="protein sequence ID" value="MFC4478920.1"/>
    <property type="molecule type" value="Genomic_DNA"/>
</dbReference>